<feature type="compositionally biased region" description="Polar residues" evidence="9">
    <location>
        <begin position="535"/>
        <end position="545"/>
    </location>
</feature>
<feature type="compositionally biased region" description="Low complexity" evidence="9">
    <location>
        <begin position="57"/>
        <end position="68"/>
    </location>
</feature>
<dbReference type="Gene3D" id="1.10.10.10">
    <property type="entry name" value="Winged helix-like DNA-binding domain superfamily/Winged helix DNA-binding domain"/>
    <property type="match status" value="1"/>
</dbReference>
<dbReference type="OrthoDB" id="60033at2759"/>
<keyword evidence="6" id="KW-0539">Nucleus</keyword>
<dbReference type="FunFam" id="1.10.10.10:FF:000027">
    <property type="entry name" value="Heat shock transcription factor 1"/>
    <property type="match status" value="1"/>
</dbReference>
<dbReference type="GO" id="GO:0005634">
    <property type="term" value="C:nucleus"/>
    <property type="evidence" value="ECO:0007669"/>
    <property type="project" value="UniProtKB-SubCell"/>
</dbReference>
<dbReference type="Proteomes" id="UP000054845">
    <property type="component" value="Unassembled WGS sequence"/>
</dbReference>
<proteinExistence type="inferred from homology"/>
<evidence type="ECO:0000256" key="8">
    <source>
        <dbReference type="RuleBase" id="RU004020"/>
    </source>
</evidence>
<dbReference type="PANTHER" id="PTHR10015">
    <property type="entry name" value="HEAT SHOCK TRANSCRIPTION FACTOR"/>
    <property type="match status" value="1"/>
</dbReference>
<evidence type="ECO:0000256" key="9">
    <source>
        <dbReference type="SAM" id="MobiDB-lite"/>
    </source>
</evidence>
<feature type="region of interest" description="Disordered" evidence="9">
    <location>
        <begin position="740"/>
        <end position="825"/>
    </location>
</feature>
<evidence type="ECO:0000256" key="4">
    <source>
        <dbReference type="ARBA" id="ARBA00023125"/>
    </source>
</evidence>
<feature type="region of interest" description="Disordered" evidence="9">
    <location>
        <begin position="525"/>
        <end position="549"/>
    </location>
</feature>
<reference evidence="11 12" key="1">
    <citation type="submission" date="2014-09" db="EMBL/GenBank/DDBJ databases">
        <authorList>
            <person name="Magalhaes I.L.F."/>
            <person name="Oliveira U."/>
            <person name="Santos F.R."/>
            <person name="Vidigal T.H.D.A."/>
            <person name="Brescovit A.D."/>
            <person name="Santos A.J."/>
        </authorList>
    </citation>
    <scope>NUCLEOTIDE SEQUENCE [LARGE SCALE GENOMIC DNA]</scope>
</reference>
<keyword evidence="12" id="KW-1185">Reference proteome</keyword>
<feature type="region of interest" description="Disordered" evidence="9">
    <location>
        <begin position="481"/>
        <end position="504"/>
    </location>
</feature>
<evidence type="ECO:0000259" key="10">
    <source>
        <dbReference type="SMART" id="SM00415"/>
    </source>
</evidence>
<protein>
    <submittedName>
        <fullName evidence="11">Heat shock transcription factor</fullName>
    </submittedName>
</protein>
<dbReference type="SMART" id="SM00415">
    <property type="entry name" value="HSF"/>
    <property type="match status" value="1"/>
</dbReference>
<feature type="region of interest" description="Disordered" evidence="9">
    <location>
        <begin position="687"/>
        <end position="719"/>
    </location>
</feature>
<feature type="compositionally biased region" description="Acidic residues" evidence="9">
    <location>
        <begin position="26"/>
        <end position="40"/>
    </location>
</feature>
<evidence type="ECO:0000313" key="12">
    <source>
        <dbReference type="Proteomes" id="UP000054845"/>
    </source>
</evidence>
<dbReference type="STRING" id="401625.A0A0P1BQA0"/>
<dbReference type="PRINTS" id="PR00056">
    <property type="entry name" value="HSFDOMAIN"/>
</dbReference>
<feature type="compositionally biased region" description="Polar residues" evidence="9">
    <location>
        <begin position="687"/>
        <end position="717"/>
    </location>
</feature>
<comment type="subcellular location">
    <subcellularLocation>
        <location evidence="1">Nucleus</location>
    </subcellularLocation>
</comment>
<feature type="region of interest" description="Disordered" evidence="9">
    <location>
        <begin position="330"/>
        <end position="446"/>
    </location>
</feature>
<organism evidence="11 12">
    <name type="scientific">Ceraceosorus bombacis</name>
    <dbReference type="NCBI Taxonomy" id="401625"/>
    <lineage>
        <taxon>Eukaryota</taxon>
        <taxon>Fungi</taxon>
        <taxon>Dikarya</taxon>
        <taxon>Basidiomycota</taxon>
        <taxon>Ustilaginomycotina</taxon>
        <taxon>Exobasidiomycetes</taxon>
        <taxon>Ceraceosorales</taxon>
        <taxon>Ceraceosoraceae</taxon>
        <taxon>Ceraceosorus</taxon>
    </lineage>
</organism>
<dbReference type="InterPro" id="IPR036390">
    <property type="entry name" value="WH_DNA-bd_sf"/>
</dbReference>
<feature type="domain" description="HSF-type DNA-binding" evidence="10">
    <location>
        <begin position="90"/>
        <end position="197"/>
    </location>
</feature>
<comment type="similarity">
    <text evidence="2 8">Belongs to the HSF family.</text>
</comment>
<feature type="compositionally biased region" description="Low complexity" evidence="9">
    <location>
        <begin position="740"/>
        <end position="754"/>
    </location>
</feature>
<evidence type="ECO:0000313" key="11">
    <source>
        <dbReference type="EMBL" id="CEH18020.1"/>
    </source>
</evidence>
<evidence type="ECO:0000256" key="1">
    <source>
        <dbReference type="ARBA" id="ARBA00004123"/>
    </source>
</evidence>
<dbReference type="InterPro" id="IPR036388">
    <property type="entry name" value="WH-like_DNA-bd_sf"/>
</dbReference>
<keyword evidence="5" id="KW-0804">Transcription</keyword>
<feature type="region of interest" description="Disordered" evidence="9">
    <location>
        <begin position="610"/>
        <end position="639"/>
    </location>
</feature>
<feature type="compositionally biased region" description="Polar residues" evidence="9">
    <location>
        <begin position="797"/>
        <end position="806"/>
    </location>
</feature>
<dbReference type="PANTHER" id="PTHR10015:SF427">
    <property type="entry name" value="HEAT SHOCK FACTOR PROTEIN"/>
    <property type="match status" value="1"/>
</dbReference>
<keyword evidence="4" id="KW-0238">DNA-binding</keyword>
<dbReference type="AlphaFoldDB" id="A0A0P1BQA0"/>
<dbReference type="SUPFAM" id="SSF46785">
    <property type="entry name" value="Winged helix' DNA-binding domain"/>
    <property type="match status" value="1"/>
</dbReference>
<dbReference type="GO" id="GO:0003700">
    <property type="term" value="F:DNA-binding transcription factor activity"/>
    <property type="evidence" value="ECO:0007669"/>
    <property type="project" value="InterPro"/>
</dbReference>
<feature type="compositionally biased region" description="Polar residues" evidence="9">
    <location>
        <begin position="396"/>
        <end position="417"/>
    </location>
</feature>
<dbReference type="EMBL" id="CCYA01000269">
    <property type="protein sequence ID" value="CEH18020.1"/>
    <property type="molecule type" value="Genomic_DNA"/>
</dbReference>
<evidence type="ECO:0000256" key="6">
    <source>
        <dbReference type="ARBA" id="ARBA00023242"/>
    </source>
</evidence>
<evidence type="ECO:0000256" key="7">
    <source>
        <dbReference type="ARBA" id="ARBA00062171"/>
    </source>
</evidence>
<accession>A0A0P1BQA0</accession>
<dbReference type="GO" id="GO:0043565">
    <property type="term" value="F:sequence-specific DNA binding"/>
    <property type="evidence" value="ECO:0007669"/>
    <property type="project" value="InterPro"/>
</dbReference>
<keyword evidence="11" id="KW-0346">Stress response</keyword>
<feature type="compositionally biased region" description="Low complexity" evidence="9">
    <location>
        <begin position="768"/>
        <end position="791"/>
    </location>
</feature>
<name>A0A0P1BQA0_9BASI</name>
<keyword evidence="3" id="KW-0805">Transcription regulation</keyword>
<dbReference type="Pfam" id="PF00447">
    <property type="entry name" value="HSF_DNA-bind"/>
    <property type="match status" value="1"/>
</dbReference>
<feature type="compositionally biased region" description="Polar residues" evidence="9">
    <location>
        <begin position="481"/>
        <end position="492"/>
    </location>
</feature>
<feature type="region of interest" description="Disordered" evidence="9">
    <location>
        <begin position="1"/>
        <end position="92"/>
    </location>
</feature>
<evidence type="ECO:0000256" key="2">
    <source>
        <dbReference type="ARBA" id="ARBA00006403"/>
    </source>
</evidence>
<dbReference type="InterPro" id="IPR000232">
    <property type="entry name" value="HSF_DNA-bd"/>
</dbReference>
<evidence type="ECO:0000256" key="5">
    <source>
        <dbReference type="ARBA" id="ARBA00023163"/>
    </source>
</evidence>
<sequence>MAEAQVPTADEPSAGSSFSLAQYGLDLDDVGEDGDMDEGGDGGNVAPASEAAAGFGPQASTSAAPQSSGEGAGHEERRSASSSARVPMARNNPFLNKLRSMVDDPKTNELIRWSDDGESFLVPNQNRFEDEVLPRYFKHNRFPSFVRQLNMYGFHKVPHLQQGALKHDSPQVAELWEFRNDHFHRDKPELLTLMSRKKAAPRGVAAEKEGAEGNGKARAVDEEIDDKMEGPTGLNAVTGALMRNTGALAADTKSEGTLQLASIWQAIQSIQGAQQGINDNLRHLHNTNAELRREAIEQRQRSLKQQETINKMLRFLAGVFGGQDAGVEASANIPGGAGPRPAETRRNPSQRGQQGRLMIGDGSSPPSSAIFELLDDIKSGGGIDGSENTKRFTEAGSATSSPKDGGSPQSRFINLPSSPDADMNTLHDSAPPTPGGTRRMSQQAQKQILDALSSGQGADWLAQLFGGEGANAAMTPAASTSRVASATPSRSGTPFAASTPGSSGMKFDQSTLAALQSILSGGGNAQAEHAAKQSALPNETDSRFSFFNDAPDWDPAAANAPSTSRALSAPNAVNGLHSWAPDQGASGLPWSSAFSQATSTSRGEDASQIYVPGQGELPFPSLSKHDTAPPAPLSPSAQNQLAVTLQRASQGLAGTSNDSATVQNAINALVEGLRQDPSLLNNLAAFSQPGQEGSATPVASTSGTQPYAPPNSTQGITSAEPAGEVDMDSLLREFLEAGATGSSAGTPAASGEAPLADPPSTTLNGTHSPTSTSGARSGTATNPSTSTNSPNLGRGSRANSPSTATHSAAPRKRAPPPEFEGALGADIEVANAKARKAPRHASVRTAGAE</sequence>
<evidence type="ECO:0000256" key="3">
    <source>
        <dbReference type="ARBA" id="ARBA00023015"/>
    </source>
</evidence>
<comment type="subunit">
    <text evidence="7">Homotrimer. Homotrimerization increases the affinity of HSF1 to DNA. Interacts with transcriptional coregulator SSA1 on chromatin.</text>
</comment>